<accession>A0A6N7XNQ8</accession>
<dbReference type="PROSITE" id="PS00101">
    <property type="entry name" value="HEXAPEP_TRANSFERASES"/>
    <property type="match status" value="1"/>
</dbReference>
<keyword evidence="2" id="KW-0677">Repeat</keyword>
<dbReference type="PANTHER" id="PTHR43300:SF11">
    <property type="entry name" value="ACETYLTRANSFERASE RV3034C-RELATED"/>
    <property type="match status" value="1"/>
</dbReference>
<dbReference type="RefSeq" id="WP_154554722.1">
    <property type="nucleotide sequence ID" value="NZ_VUNA01000015.1"/>
</dbReference>
<dbReference type="Gene3D" id="2.160.10.10">
    <property type="entry name" value="Hexapeptide repeat proteins"/>
    <property type="match status" value="1"/>
</dbReference>
<evidence type="ECO:0000313" key="4">
    <source>
        <dbReference type="Proteomes" id="UP000469424"/>
    </source>
</evidence>
<dbReference type="AlphaFoldDB" id="A0A6N7XNQ8"/>
<organism evidence="3 4">
    <name type="scientific">Mogibacterium kristiansenii</name>
    <dbReference type="NCBI Taxonomy" id="2606708"/>
    <lineage>
        <taxon>Bacteria</taxon>
        <taxon>Bacillati</taxon>
        <taxon>Bacillota</taxon>
        <taxon>Clostridia</taxon>
        <taxon>Peptostreptococcales</taxon>
        <taxon>Anaerovoracaceae</taxon>
        <taxon>Mogibacterium</taxon>
    </lineage>
</organism>
<dbReference type="Proteomes" id="UP000469424">
    <property type="component" value="Unassembled WGS sequence"/>
</dbReference>
<evidence type="ECO:0000313" key="3">
    <source>
        <dbReference type="EMBL" id="MST71161.1"/>
    </source>
</evidence>
<name>A0A6N7XNQ8_9FIRM</name>
<reference evidence="3 4" key="1">
    <citation type="submission" date="2019-08" db="EMBL/GenBank/DDBJ databases">
        <title>In-depth cultivation of the pig gut microbiome towards novel bacterial diversity and tailored functional studies.</title>
        <authorList>
            <person name="Wylensek D."/>
            <person name="Hitch T.C.A."/>
            <person name="Clavel T."/>
        </authorList>
    </citation>
    <scope>NUCLEOTIDE SEQUENCE [LARGE SCALE GENOMIC DNA]</scope>
    <source>
        <strain evidence="3 4">WCA-MUC-591-APC-4B</strain>
    </source>
</reference>
<dbReference type="InterPro" id="IPR018357">
    <property type="entry name" value="Hexapep_transf_CS"/>
</dbReference>
<sequence>MFLEIKRLIKIYKIKMQKKNIIFLRKANIDKNAVLEGQNKIGAESWFEGYMGFGTYIGDQCTIMGKIGRYCSIGHKVTVLTGTHPSHGFVSTHPTFFSLGLQNGTTYVSTQKFKEKIYADENNKYGCIIGNDVWIGYNATIMGGCTIGDGAIVAAGALVRKNVEPYTIVAGQPAKVIGKRFEDEKIAFLMKIKWWDKPEAWIKSHADDFEDISKFERNISRGESQY</sequence>
<dbReference type="InterPro" id="IPR050179">
    <property type="entry name" value="Trans_hexapeptide_repeat"/>
</dbReference>
<evidence type="ECO:0000256" key="1">
    <source>
        <dbReference type="ARBA" id="ARBA00022679"/>
    </source>
</evidence>
<evidence type="ECO:0000256" key="2">
    <source>
        <dbReference type="ARBA" id="ARBA00022737"/>
    </source>
</evidence>
<dbReference type="InterPro" id="IPR011004">
    <property type="entry name" value="Trimer_LpxA-like_sf"/>
</dbReference>
<dbReference type="SUPFAM" id="SSF51161">
    <property type="entry name" value="Trimeric LpxA-like enzymes"/>
    <property type="match status" value="1"/>
</dbReference>
<dbReference type="InterPro" id="IPR001451">
    <property type="entry name" value="Hexapep"/>
</dbReference>
<proteinExistence type="predicted"/>
<dbReference type="CDD" id="cd03349">
    <property type="entry name" value="LbH_XAT"/>
    <property type="match status" value="1"/>
</dbReference>
<protein>
    <submittedName>
        <fullName evidence="3">CatB-related O-acetyltransferase</fullName>
    </submittedName>
</protein>
<dbReference type="EMBL" id="VUNA01000015">
    <property type="protein sequence ID" value="MST71161.1"/>
    <property type="molecule type" value="Genomic_DNA"/>
</dbReference>
<keyword evidence="4" id="KW-1185">Reference proteome</keyword>
<dbReference type="Pfam" id="PF00132">
    <property type="entry name" value="Hexapep"/>
    <property type="match status" value="1"/>
</dbReference>
<keyword evidence="1 3" id="KW-0808">Transferase</keyword>
<gene>
    <name evidence="3" type="ORF">FYJ65_07520</name>
</gene>
<dbReference type="GO" id="GO:0016740">
    <property type="term" value="F:transferase activity"/>
    <property type="evidence" value="ECO:0007669"/>
    <property type="project" value="UniProtKB-KW"/>
</dbReference>
<dbReference type="PANTHER" id="PTHR43300">
    <property type="entry name" value="ACETYLTRANSFERASE"/>
    <property type="match status" value="1"/>
</dbReference>
<comment type="caution">
    <text evidence="3">The sequence shown here is derived from an EMBL/GenBank/DDBJ whole genome shotgun (WGS) entry which is preliminary data.</text>
</comment>